<dbReference type="GO" id="GO:0140359">
    <property type="term" value="F:ABC-type transporter activity"/>
    <property type="evidence" value="ECO:0007669"/>
    <property type="project" value="InterPro"/>
</dbReference>
<accession>A0A2T4U1P5</accession>
<keyword evidence="4 5" id="KW-0472">Membrane</keyword>
<evidence type="ECO:0000256" key="5">
    <source>
        <dbReference type="SAM" id="Phobius"/>
    </source>
</evidence>
<dbReference type="PANTHER" id="PTHR43471:SF1">
    <property type="entry name" value="ABC TRANSPORTER PERMEASE PROTEIN NOSY-RELATED"/>
    <property type="match status" value="1"/>
</dbReference>
<dbReference type="GO" id="GO:0016020">
    <property type="term" value="C:membrane"/>
    <property type="evidence" value="ECO:0007669"/>
    <property type="project" value="UniProtKB-SubCell"/>
</dbReference>
<sequence>MTFSLGRIYAIFNKDMKDLSKNMFVLSTALMPLFFAFLFGRGETVPLEIHFLVINLTLTAVAVFVQASLIAEEKEKNTLRTLMMSPAGTMEILIGKSLVTAFLTIATLIICMRITGYVPENGPVVYAGLALGIIFFLTLGTLMGLLTRSLIEASVVALPVLFLFGMGNLFVEFFQEYEFLSVLDYLPNFQLELLAAETAAGAGWAETGSIFLVLTAWTVAAAAAVIAAYRYNMKDN</sequence>
<evidence type="ECO:0000259" key="6">
    <source>
        <dbReference type="Pfam" id="PF12698"/>
    </source>
</evidence>
<keyword evidence="2 5" id="KW-0812">Transmembrane</keyword>
<dbReference type="InterPro" id="IPR013525">
    <property type="entry name" value="ABC2_TM"/>
</dbReference>
<evidence type="ECO:0000256" key="4">
    <source>
        <dbReference type="ARBA" id="ARBA00023136"/>
    </source>
</evidence>
<evidence type="ECO:0000256" key="2">
    <source>
        <dbReference type="ARBA" id="ARBA00022692"/>
    </source>
</evidence>
<comment type="subcellular location">
    <subcellularLocation>
        <location evidence="1">Membrane</location>
        <topology evidence="1">Multi-pass membrane protein</topology>
    </subcellularLocation>
</comment>
<evidence type="ECO:0000313" key="8">
    <source>
        <dbReference type="Proteomes" id="UP000240509"/>
    </source>
</evidence>
<feature type="transmembrane region" description="Helical" evidence="5">
    <location>
        <begin position="92"/>
        <end position="118"/>
    </location>
</feature>
<dbReference type="PANTHER" id="PTHR43471">
    <property type="entry name" value="ABC TRANSPORTER PERMEASE"/>
    <property type="match status" value="1"/>
</dbReference>
<feature type="transmembrane region" description="Helical" evidence="5">
    <location>
        <begin position="21"/>
        <end position="39"/>
    </location>
</feature>
<dbReference type="Pfam" id="PF12698">
    <property type="entry name" value="ABC2_membrane_3"/>
    <property type="match status" value="1"/>
</dbReference>
<dbReference type="EMBL" id="PZJJ01000064">
    <property type="protein sequence ID" value="PTL37318.1"/>
    <property type="molecule type" value="Genomic_DNA"/>
</dbReference>
<dbReference type="Proteomes" id="UP000240509">
    <property type="component" value="Unassembled WGS sequence"/>
</dbReference>
<feature type="transmembrane region" description="Helical" evidence="5">
    <location>
        <begin position="153"/>
        <end position="171"/>
    </location>
</feature>
<dbReference type="RefSeq" id="WP_107586437.1">
    <property type="nucleotide sequence ID" value="NZ_PZJJ01000064.1"/>
</dbReference>
<keyword evidence="8" id="KW-1185">Reference proteome</keyword>
<evidence type="ECO:0000256" key="3">
    <source>
        <dbReference type="ARBA" id="ARBA00022989"/>
    </source>
</evidence>
<keyword evidence="3 5" id="KW-1133">Transmembrane helix</keyword>
<proteinExistence type="predicted"/>
<dbReference type="AlphaFoldDB" id="A0A2T4U1P5"/>
<dbReference type="OrthoDB" id="3182222at2"/>
<name>A0A2T4U1P5_9BACI</name>
<feature type="transmembrane region" description="Helical" evidence="5">
    <location>
        <begin position="51"/>
        <end position="71"/>
    </location>
</feature>
<evidence type="ECO:0000313" key="7">
    <source>
        <dbReference type="EMBL" id="PTL37318.1"/>
    </source>
</evidence>
<feature type="domain" description="ABC-2 type transporter transmembrane" evidence="6">
    <location>
        <begin position="61"/>
        <end position="224"/>
    </location>
</feature>
<feature type="transmembrane region" description="Helical" evidence="5">
    <location>
        <begin position="210"/>
        <end position="231"/>
    </location>
</feature>
<gene>
    <name evidence="7" type="ORF">C6Y45_17095</name>
</gene>
<comment type="caution">
    <text evidence="7">The sequence shown here is derived from an EMBL/GenBank/DDBJ whole genome shotgun (WGS) entry which is preliminary data.</text>
</comment>
<evidence type="ECO:0000256" key="1">
    <source>
        <dbReference type="ARBA" id="ARBA00004141"/>
    </source>
</evidence>
<organism evidence="7 8">
    <name type="scientific">Alkalicoccus saliphilus</name>
    <dbReference type="NCBI Taxonomy" id="200989"/>
    <lineage>
        <taxon>Bacteria</taxon>
        <taxon>Bacillati</taxon>
        <taxon>Bacillota</taxon>
        <taxon>Bacilli</taxon>
        <taxon>Bacillales</taxon>
        <taxon>Bacillaceae</taxon>
        <taxon>Alkalicoccus</taxon>
    </lineage>
</organism>
<feature type="transmembrane region" description="Helical" evidence="5">
    <location>
        <begin position="124"/>
        <end position="146"/>
    </location>
</feature>
<protein>
    <submittedName>
        <fullName evidence="7">ABC transporter</fullName>
    </submittedName>
</protein>
<reference evidence="7 8" key="1">
    <citation type="submission" date="2018-03" db="EMBL/GenBank/DDBJ databases">
        <title>Alkalicoccus saliphilus sp. nov., isolated from a mineral pool.</title>
        <authorList>
            <person name="Zhao B."/>
        </authorList>
    </citation>
    <scope>NUCLEOTIDE SEQUENCE [LARGE SCALE GENOMIC DNA]</scope>
    <source>
        <strain evidence="7 8">6AG</strain>
    </source>
</reference>